<evidence type="ECO:0000256" key="3">
    <source>
        <dbReference type="ARBA" id="ARBA00023163"/>
    </source>
</evidence>
<dbReference type="InterPro" id="IPR057712">
    <property type="entry name" value="DUF7952"/>
</dbReference>
<evidence type="ECO:0000259" key="6">
    <source>
        <dbReference type="Pfam" id="PF24662"/>
    </source>
</evidence>
<evidence type="ECO:0000313" key="8">
    <source>
        <dbReference type="EMBL" id="CAI9762621.1"/>
    </source>
</evidence>
<dbReference type="InterPro" id="IPR056067">
    <property type="entry name" value="DUF7650"/>
</dbReference>
<proteinExistence type="predicted"/>
<feature type="region of interest" description="Disordered" evidence="5">
    <location>
        <begin position="566"/>
        <end position="621"/>
    </location>
</feature>
<feature type="compositionally biased region" description="Polar residues" evidence="5">
    <location>
        <begin position="589"/>
        <end position="610"/>
    </location>
</feature>
<feature type="region of interest" description="Disordered" evidence="5">
    <location>
        <begin position="802"/>
        <end position="823"/>
    </location>
</feature>
<dbReference type="Pfam" id="PF25826">
    <property type="entry name" value="DUF7952"/>
    <property type="match status" value="1"/>
</dbReference>
<feature type="region of interest" description="Disordered" evidence="5">
    <location>
        <begin position="724"/>
        <end position="751"/>
    </location>
</feature>
<comment type="subcellular location">
    <subcellularLocation>
        <location evidence="1">Nucleus</location>
    </subcellularLocation>
</comment>
<reference evidence="8" key="1">
    <citation type="submission" date="2023-05" db="EMBL/GenBank/DDBJ databases">
        <authorList>
            <person name="Huff M."/>
        </authorList>
    </citation>
    <scope>NUCLEOTIDE SEQUENCE</scope>
</reference>
<evidence type="ECO:0000256" key="1">
    <source>
        <dbReference type="ARBA" id="ARBA00004123"/>
    </source>
</evidence>
<feature type="compositionally biased region" description="Polar residues" evidence="5">
    <location>
        <begin position="726"/>
        <end position="741"/>
    </location>
</feature>
<dbReference type="SUPFAM" id="SSF46689">
    <property type="entry name" value="Homeodomain-like"/>
    <property type="match status" value="1"/>
</dbReference>
<gene>
    <name evidence="8" type="ORF">FPE_LOCUS10051</name>
</gene>
<keyword evidence="4" id="KW-0539">Nucleus</keyword>
<evidence type="ECO:0000256" key="2">
    <source>
        <dbReference type="ARBA" id="ARBA00023015"/>
    </source>
</evidence>
<keyword evidence="9" id="KW-1185">Reference proteome</keyword>
<dbReference type="Pfam" id="PF24662">
    <property type="entry name" value="DUF7650"/>
    <property type="match status" value="1"/>
</dbReference>
<organism evidence="8 9">
    <name type="scientific">Fraxinus pennsylvanica</name>
    <dbReference type="NCBI Taxonomy" id="56036"/>
    <lineage>
        <taxon>Eukaryota</taxon>
        <taxon>Viridiplantae</taxon>
        <taxon>Streptophyta</taxon>
        <taxon>Embryophyta</taxon>
        <taxon>Tracheophyta</taxon>
        <taxon>Spermatophyta</taxon>
        <taxon>Magnoliopsida</taxon>
        <taxon>eudicotyledons</taxon>
        <taxon>Gunneridae</taxon>
        <taxon>Pentapetalae</taxon>
        <taxon>asterids</taxon>
        <taxon>lamiids</taxon>
        <taxon>Lamiales</taxon>
        <taxon>Oleaceae</taxon>
        <taxon>Oleeae</taxon>
        <taxon>Fraxinus</taxon>
    </lineage>
</organism>
<evidence type="ECO:0000256" key="4">
    <source>
        <dbReference type="ARBA" id="ARBA00023242"/>
    </source>
</evidence>
<feature type="region of interest" description="Disordered" evidence="5">
    <location>
        <begin position="835"/>
        <end position="854"/>
    </location>
</feature>
<dbReference type="PANTHER" id="PTHR13859">
    <property type="entry name" value="ATROPHIN-RELATED"/>
    <property type="match status" value="1"/>
</dbReference>
<protein>
    <recommendedName>
        <fullName evidence="10">SANT domain-containing protein</fullName>
    </recommendedName>
</protein>
<evidence type="ECO:0000313" key="9">
    <source>
        <dbReference type="Proteomes" id="UP000834106"/>
    </source>
</evidence>
<feature type="domain" description="DUF7952" evidence="7">
    <location>
        <begin position="234"/>
        <end position="364"/>
    </location>
</feature>
<evidence type="ECO:0000256" key="5">
    <source>
        <dbReference type="SAM" id="MobiDB-lite"/>
    </source>
</evidence>
<keyword evidence="3" id="KW-0804">Transcription</keyword>
<feature type="compositionally biased region" description="Acidic residues" evidence="5">
    <location>
        <begin position="573"/>
        <end position="586"/>
    </location>
</feature>
<evidence type="ECO:0008006" key="10">
    <source>
        <dbReference type="Google" id="ProtNLM"/>
    </source>
</evidence>
<keyword evidence="2" id="KW-0805">Transcription regulation</keyword>
<accession>A0AAD1Z6W5</accession>
<feature type="region of interest" description="Disordered" evidence="5">
    <location>
        <begin position="494"/>
        <end position="513"/>
    </location>
</feature>
<dbReference type="InterPro" id="IPR009057">
    <property type="entry name" value="Homeodomain-like_sf"/>
</dbReference>
<sequence length="854" mass="96551">MSRGAEKYEDSVNCCESGANKSILEHDAPEINLACSKHFSICSFLDDGLSFKKSTQMASVRLDQDGDCIDKLLVEHLFPSDSSDVSDDFGEPDILPRIGDEYQLEIPPSIEKSLYISFTNNSTDAQNGVHSHHHFFIGLPMPLMWINTRGVWIKQEAWEEPKIASDFRSSQANNIKKKEYSYNENFGIKTEPSHYSVDSRREIRKSENLPLEDNLHQSSNQGYFLVPGLCSEHWTDIEEDSFLLGLYIFEKNFVQLRQFIENKEMRAILSFYYGKFYGTDKYHRWSEGRKMRSKKCVYGHKIFSGLRQPELLSRILPSMSEECQNALEEVSKSFGEGKMSLQDYISSLKTMVGMKVLVEAIAIGKGKQDLTRMALETSRSNQVVPIRPEIPTGKAWSSLSTSEIIKFLTGDYRLSKARSNDLFWEAVWPRLLARGWHSEKPKNQGYIAGSNHGLVFLFPGVKKFSRRKLVKGDHYFDSVSDVLSKVAKEPELLELEAEDDGNKNKEQDDHDLPMRQRHCYLQPRTPNRNSDIMKFMVVDTSLTDGKPYKLRELRSLPFEISNMLTSRNHSEVSDEESTDETTDESDTVNTMHVDSGVTDNASLHTTTSNEKMLPGRKDHDVNAPYQDIHTIGPNVDNILLSSLKNKKDLHEDKQSRKFINSRSSRKQKQDMDSIAPIRKLHQGLSACSCDETSNGGVHSLRVPRSENKISSCCSGVHEFSEYKSTEVGSSQDKLSSTSSPKGSPIGSVECTPNANIDAAEAPLENPQSQTLIDLNFPQVPMDMENGFLATESQNPSAIEASYDQQPSMNMPRHSTRNRPPTTRALEALANGLLTIKRRRKSKNTSSLENRTSDL</sequence>
<feature type="domain" description="DUF7650" evidence="6">
    <location>
        <begin position="402"/>
        <end position="490"/>
    </location>
</feature>
<dbReference type="AlphaFoldDB" id="A0AAD1Z6W5"/>
<dbReference type="GO" id="GO:0005634">
    <property type="term" value="C:nucleus"/>
    <property type="evidence" value="ECO:0007669"/>
    <property type="project" value="UniProtKB-SubCell"/>
</dbReference>
<feature type="compositionally biased region" description="Basic and acidic residues" evidence="5">
    <location>
        <begin position="500"/>
        <end position="513"/>
    </location>
</feature>
<dbReference type="PANTHER" id="PTHR13859:SF11">
    <property type="entry name" value="GRUNGE, ISOFORM J"/>
    <property type="match status" value="1"/>
</dbReference>
<dbReference type="EMBL" id="OU503041">
    <property type="protein sequence ID" value="CAI9762621.1"/>
    <property type="molecule type" value="Genomic_DNA"/>
</dbReference>
<dbReference type="Proteomes" id="UP000834106">
    <property type="component" value="Chromosome 6"/>
</dbReference>
<name>A0AAD1Z6W5_9LAMI</name>
<evidence type="ECO:0000259" key="7">
    <source>
        <dbReference type="Pfam" id="PF25826"/>
    </source>
</evidence>
<feature type="region of interest" description="Disordered" evidence="5">
    <location>
        <begin position="647"/>
        <end position="673"/>
    </location>
</feature>
<dbReference type="GO" id="GO:0003714">
    <property type="term" value="F:transcription corepressor activity"/>
    <property type="evidence" value="ECO:0007669"/>
    <property type="project" value="TreeGrafter"/>
</dbReference>
<feature type="compositionally biased region" description="Polar residues" evidence="5">
    <location>
        <begin position="843"/>
        <end position="854"/>
    </location>
</feature>